<name>A0A3D9FEW4_9SPHN</name>
<comment type="caution">
    <text evidence="2">The sequence shown here is derived from an EMBL/GenBank/DDBJ whole genome shotgun (WGS) entry which is preliminary data.</text>
</comment>
<organism evidence="2 3">
    <name type="scientific">Parasphingopyxis lamellibrachiae</name>
    <dbReference type="NCBI Taxonomy" id="680125"/>
    <lineage>
        <taxon>Bacteria</taxon>
        <taxon>Pseudomonadati</taxon>
        <taxon>Pseudomonadota</taxon>
        <taxon>Alphaproteobacteria</taxon>
        <taxon>Sphingomonadales</taxon>
        <taxon>Sphingomonadaceae</taxon>
        <taxon>Parasphingopyxis</taxon>
    </lineage>
</organism>
<protein>
    <submittedName>
        <fullName evidence="2">PilZ domain-containing protein</fullName>
    </submittedName>
</protein>
<dbReference type="GO" id="GO:0035438">
    <property type="term" value="F:cyclic-di-GMP binding"/>
    <property type="evidence" value="ECO:0007669"/>
    <property type="project" value="InterPro"/>
</dbReference>
<dbReference type="InterPro" id="IPR009875">
    <property type="entry name" value="PilZ_domain"/>
</dbReference>
<evidence type="ECO:0000313" key="3">
    <source>
        <dbReference type="Proteomes" id="UP000256310"/>
    </source>
</evidence>
<keyword evidence="3" id="KW-1185">Reference proteome</keyword>
<evidence type="ECO:0000259" key="1">
    <source>
        <dbReference type="Pfam" id="PF07238"/>
    </source>
</evidence>
<dbReference type="Proteomes" id="UP000256310">
    <property type="component" value="Unassembled WGS sequence"/>
</dbReference>
<dbReference type="OrthoDB" id="9795572at2"/>
<dbReference type="Pfam" id="PF07238">
    <property type="entry name" value="PilZ"/>
    <property type="match status" value="1"/>
</dbReference>
<accession>A0A3D9FEW4</accession>
<dbReference type="AlphaFoldDB" id="A0A3D9FEW4"/>
<dbReference type="RefSeq" id="WP_116235694.1">
    <property type="nucleotide sequence ID" value="NZ_QRDP01000004.1"/>
</dbReference>
<proteinExistence type="predicted"/>
<dbReference type="SUPFAM" id="SSF141371">
    <property type="entry name" value="PilZ domain-like"/>
    <property type="match status" value="1"/>
</dbReference>
<sequence length="110" mass="12098">MSITAQLLTRVDDTVERRLCSRTPVAVQAGFRKSGLDAARADISNLSRTGCKVDSAINLRAKMQVWIKLPGLQAMPATVIWVNGFEAGCEFSAPFYEPVLDNFLSRHKTA</sequence>
<reference evidence="2 3" key="1">
    <citation type="submission" date="2018-07" db="EMBL/GenBank/DDBJ databases">
        <title>Genomic Encyclopedia of Type Strains, Phase IV (KMG-IV): sequencing the most valuable type-strain genomes for metagenomic binning, comparative biology and taxonomic classification.</title>
        <authorList>
            <person name="Goeker M."/>
        </authorList>
    </citation>
    <scope>NUCLEOTIDE SEQUENCE [LARGE SCALE GENOMIC DNA]</scope>
    <source>
        <strain evidence="2 3">DSM 26725</strain>
    </source>
</reference>
<dbReference type="EMBL" id="QRDP01000004">
    <property type="protein sequence ID" value="RED16273.1"/>
    <property type="molecule type" value="Genomic_DNA"/>
</dbReference>
<feature type="domain" description="PilZ" evidence="1">
    <location>
        <begin position="16"/>
        <end position="91"/>
    </location>
</feature>
<evidence type="ECO:0000313" key="2">
    <source>
        <dbReference type="EMBL" id="RED16273.1"/>
    </source>
</evidence>
<gene>
    <name evidence="2" type="ORF">DFR46_1294</name>
</gene>